<dbReference type="SUPFAM" id="SSF55021">
    <property type="entry name" value="ACT-like"/>
    <property type="match status" value="2"/>
</dbReference>
<accession>A0A840UQH8</accession>
<dbReference type="InterPro" id="IPR002912">
    <property type="entry name" value="ACT_dom"/>
</dbReference>
<dbReference type="RefSeq" id="WP_183348131.1">
    <property type="nucleotide sequence ID" value="NZ_JACHEO010000002.1"/>
</dbReference>
<dbReference type="PANTHER" id="PTHR34875:SF6">
    <property type="entry name" value="UPF0237 PROTEIN MJ1558"/>
    <property type="match status" value="1"/>
</dbReference>
<dbReference type="InterPro" id="IPR050990">
    <property type="entry name" value="UPF0237/GcvR_regulator"/>
</dbReference>
<dbReference type="PANTHER" id="PTHR34875">
    <property type="entry name" value="UPF0237 PROTEIN MJ1558"/>
    <property type="match status" value="1"/>
</dbReference>
<dbReference type="PROSITE" id="PS51671">
    <property type="entry name" value="ACT"/>
    <property type="match status" value="2"/>
</dbReference>
<comment type="caution">
    <text evidence="2">The sequence shown here is derived from an EMBL/GenBank/DDBJ whole genome shotgun (WGS) entry which is preliminary data.</text>
</comment>
<name>A0A840UQH8_9BACT</name>
<protein>
    <submittedName>
        <fullName evidence="2">Glycine cleavage system transcriptional repressor</fullName>
    </submittedName>
</protein>
<dbReference type="EMBL" id="JACHEO010000002">
    <property type="protein sequence ID" value="MBB5346873.1"/>
    <property type="molecule type" value="Genomic_DNA"/>
</dbReference>
<feature type="domain" description="ACT" evidence="1">
    <location>
        <begin position="98"/>
        <end position="185"/>
    </location>
</feature>
<reference evidence="2 3" key="1">
    <citation type="submission" date="2020-08" db="EMBL/GenBank/DDBJ databases">
        <title>Genomic Encyclopedia of Type Strains, Phase IV (KMG-IV): sequencing the most valuable type-strain genomes for metagenomic binning, comparative biology and taxonomic classification.</title>
        <authorList>
            <person name="Goeker M."/>
        </authorList>
    </citation>
    <scope>NUCLEOTIDE SEQUENCE [LARGE SCALE GENOMIC DNA]</scope>
    <source>
        <strain evidence="2 3">DSM 28570</strain>
    </source>
</reference>
<dbReference type="Proteomes" id="UP000539642">
    <property type="component" value="Unassembled WGS sequence"/>
</dbReference>
<gene>
    <name evidence="2" type="ORF">HNQ81_000583</name>
</gene>
<dbReference type="AlphaFoldDB" id="A0A840UQH8"/>
<evidence type="ECO:0000259" key="1">
    <source>
        <dbReference type="PROSITE" id="PS51671"/>
    </source>
</evidence>
<sequence length="185" mass="20710">MSKQMIISVMSKDRPGIIAEITGAIYALKGDLADLNQSILCGYLTMILIASFEEDITREDVLAEISHIQSGEKFDVLIKEMDIPIEIAHIPPPTDTYVLTAQGRNRSGLVHSISQFCYSHGINILDLATTLSEDQYTMVLQLDMRNIASMDTVIVDLEIFSRDSSLKLVLQHNDIFRVTNEITLH</sequence>
<dbReference type="Gene3D" id="3.30.70.260">
    <property type="match status" value="2"/>
</dbReference>
<evidence type="ECO:0000313" key="2">
    <source>
        <dbReference type="EMBL" id="MBB5346873.1"/>
    </source>
</evidence>
<organism evidence="2 3">
    <name type="scientific">Desulfoprunum benzoelyticum</name>
    <dbReference type="NCBI Taxonomy" id="1506996"/>
    <lineage>
        <taxon>Bacteria</taxon>
        <taxon>Pseudomonadati</taxon>
        <taxon>Thermodesulfobacteriota</taxon>
        <taxon>Desulfobulbia</taxon>
        <taxon>Desulfobulbales</taxon>
        <taxon>Desulfobulbaceae</taxon>
        <taxon>Desulfoprunum</taxon>
    </lineage>
</organism>
<dbReference type="InterPro" id="IPR045865">
    <property type="entry name" value="ACT-like_dom_sf"/>
</dbReference>
<feature type="domain" description="ACT" evidence="1">
    <location>
        <begin position="6"/>
        <end position="84"/>
    </location>
</feature>
<keyword evidence="3" id="KW-1185">Reference proteome</keyword>
<dbReference type="Pfam" id="PF13740">
    <property type="entry name" value="ACT_6"/>
    <property type="match status" value="1"/>
</dbReference>
<proteinExistence type="predicted"/>
<evidence type="ECO:0000313" key="3">
    <source>
        <dbReference type="Proteomes" id="UP000539642"/>
    </source>
</evidence>